<reference evidence="12 13" key="1">
    <citation type="submission" date="2023-11" db="EMBL/GenBank/DDBJ databases">
        <title>Halocaridina rubra genome assembly.</title>
        <authorList>
            <person name="Smith C."/>
        </authorList>
    </citation>
    <scope>NUCLEOTIDE SEQUENCE [LARGE SCALE GENOMIC DNA]</scope>
    <source>
        <strain evidence="12">EP-1</strain>
        <tissue evidence="12">Whole</tissue>
    </source>
</reference>
<keyword evidence="13" id="KW-1185">Reference proteome</keyword>
<dbReference type="InterPro" id="IPR029063">
    <property type="entry name" value="SAM-dependent_MTases_sf"/>
</dbReference>
<name>A0AAN8X8Z6_HALRR</name>
<dbReference type="GO" id="GO:0005634">
    <property type="term" value="C:nucleus"/>
    <property type="evidence" value="ECO:0007669"/>
    <property type="project" value="TreeGrafter"/>
</dbReference>
<evidence type="ECO:0000256" key="4">
    <source>
        <dbReference type="ARBA" id="ARBA00022691"/>
    </source>
</evidence>
<protein>
    <recommendedName>
        <fullName evidence="9 10">tRNA (guanine(26)-N(2))-dimethyltransferase</fullName>
        <ecNumber evidence="7 10">2.1.1.216</ecNumber>
    </recommendedName>
</protein>
<dbReference type="InterPro" id="IPR042296">
    <property type="entry name" value="tRNA_met_Trm1_C"/>
</dbReference>
<keyword evidence="5 10" id="KW-0819">tRNA processing</keyword>
<dbReference type="PANTHER" id="PTHR10631">
    <property type="entry name" value="N 2 ,N 2 -DIMETHYLGUANOSINE TRNA METHYLTRANSFERASE"/>
    <property type="match status" value="1"/>
</dbReference>
<dbReference type="Proteomes" id="UP001381693">
    <property type="component" value="Unassembled WGS sequence"/>
</dbReference>
<evidence type="ECO:0000256" key="3">
    <source>
        <dbReference type="ARBA" id="ARBA00022679"/>
    </source>
</evidence>
<evidence type="ECO:0000256" key="8">
    <source>
        <dbReference type="ARBA" id="ARBA00051897"/>
    </source>
</evidence>
<comment type="caution">
    <text evidence="12">The sequence shown here is derived from an EMBL/GenBank/DDBJ whole genome shotgun (WGS) entry which is preliminary data.</text>
</comment>
<keyword evidence="2 10" id="KW-0489">Methyltransferase</keyword>
<dbReference type="FunFam" id="3.40.50.150:FF:000051">
    <property type="entry name" value="tRNA (guanine(26)-N(2))-dimethyltransferase"/>
    <property type="match status" value="1"/>
</dbReference>
<gene>
    <name evidence="12" type="primary">TRMT1</name>
    <name evidence="12" type="ORF">SK128_004624</name>
</gene>
<evidence type="ECO:0000313" key="12">
    <source>
        <dbReference type="EMBL" id="KAK7074375.1"/>
    </source>
</evidence>
<evidence type="ECO:0000256" key="6">
    <source>
        <dbReference type="ARBA" id="ARBA00022884"/>
    </source>
</evidence>
<dbReference type="Gene3D" id="3.40.50.150">
    <property type="entry name" value="Vaccinia Virus protein VP39"/>
    <property type="match status" value="1"/>
</dbReference>
<dbReference type="NCBIfam" id="TIGR00308">
    <property type="entry name" value="TRM1"/>
    <property type="match status" value="1"/>
</dbReference>
<dbReference type="InterPro" id="IPR002905">
    <property type="entry name" value="Trm1"/>
</dbReference>
<dbReference type="PANTHER" id="PTHR10631:SF3">
    <property type="entry name" value="TRNA (GUANINE(26)-N(2))-DIMETHYLTRANSFERASE"/>
    <property type="match status" value="1"/>
</dbReference>
<evidence type="ECO:0000256" key="7">
    <source>
        <dbReference type="ARBA" id="ARBA00039099"/>
    </source>
</evidence>
<dbReference type="AlphaFoldDB" id="A0AAN8X8Z6"/>
<accession>A0AAN8X8Z6</accession>
<evidence type="ECO:0000256" key="1">
    <source>
        <dbReference type="ARBA" id="ARBA00022555"/>
    </source>
</evidence>
<feature type="compositionally biased region" description="Basic and acidic residues" evidence="11">
    <location>
        <begin position="479"/>
        <end position="503"/>
    </location>
</feature>
<sequence length="555" mass="62895">MICLLAFTRCTCKYRHLKRLCGKNWQRVMATERGTDSKEKPEADEVEFKIDTTPYTSVTEGKAEVLFPSTHDVFYNPVQEFNRDLSVAVLRQLASEHEGGIRILEALAASGLRSIRYAKEVNGALEIVANDISKQAIECMKRNITHNNVQNVIKSSQKDASMLMYENKVPNKRFQAVDLDPYGSPHVFLDGAVQCVADGGLLLVTCTDMAVLCGNSPETCYTKYGALSIKSKACHEIALRIVLQCIESHANRYGRYIVPMLSLSADFYVRVVVRVFTSQAKCKETFSKLSWLYQCVGCETATLQPLGRIVVNGRSIKYQLCSGPSVPQACQHCGHRHLMAGPIWSAPIHDGEFLKGLKNSLVEEDFTTYRRMYGILTMMEEELPDVPLFYVMDKLTAVAGINLCKMVQFRSALLNAGYEVSMSHTSKNSIKTNAPPQFIWDIVRVWEKTHPANRSKMSDDRAGKRILDKEPENTINFEMHPDANPESRRQELLRFQVKPEKNWGPKSRAKTSIFHSVQEEKRVRNQGKNQNKKRKLDHKSRVLEQTSKENKKSDS</sequence>
<evidence type="ECO:0000256" key="9">
    <source>
        <dbReference type="ARBA" id="ARBA00074266"/>
    </source>
</evidence>
<dbReference type="SUPFAM" id="SSF53335">
    <property type="entry name" value="S-adenosyl-L-methionine-dependent methyltransferases"/>
    <property type="match status" value="1"/>
</dbReference>
<proteinExistence type="inferred from homology"/>
<dbReference type="GO" id="GO:0160104">
    <property type="term" value="F:tRNA (guanine(26)-N2)-dimethyltransferase activity"/>
    <property type="evidence" value="ECO:0007669"/>
    <property type="project" value="UniProtKB-UniRule"/>
</dbReference>
<dbReference type="GO" id="GO:0002940">
    <property type="term" value="P:tRNA N2-guanine methylation"/>
    <property type="evidence" value="ECO:0007669"/>
    <property type="project" value="TreeGrafter"/>
</dbReference>
<feature type="region of interest" description="Disordered" evidence="11">
    <location>
        <begin position="452"/>
        <end position="555"/>
    </location>
</feature>
<evidence type="ECO:0000313" key="13">
    <source>
        <dbReference type="Proteomes" id="UP001381693"/>
    </source>
</evidence>
<dbReference type="PROSITE" id="PS51626">
    <property type="entry name" value="SAM_MT_TRM1"/>
    <property type="match status" value="1"/>
</dbReference>
<keyword evidence="1 10" id="KW-0820">tRNA-binding</keyword>
<comment type="similarity">
    <text evidence="10">Belongs to the class I-like SAM-binding methyltransferase superfamily. Trm1 family.</text>
</comment>
<evidence type="ECO:0000256" key="5">
    <source>
        <dbReference type="ARBA" id="ARBA00022694"/>
    </source>
</evidence>
<dbReference type="EC" id="2.1.1.216" evidence="7 10"/>
<evidence type="ECO:0000256" key="10">
    <source>
        <dbReference type="PROSITE-ProRule" id="PRU00958"/>
    </source>
</evidence>
<comment type="catalytic activity">
    <reaction evidence="8 10">
        <text>guanosine(26) in tRNA + 2 S-adenosyl-L-methionine = N(2)-dimethylguanosine(26) in tRNA + 2 S-adenosyl-L-homocysteine + 2 H(+)</text>
        <dbReference type="Rhea" id="RHEA:43140"/>
        <dbReference type="Rhea" id="RHEA-COMP:10359"/>
        <dbReference type="Rhea" id="RHEA-COMP:10360"/>
        <dbReference type="ChEBI" id="CHEBI:15378"/>
        <dbReference type="ChEBI" id="CHEBI:57856"/>
        <dbReference type="ChEBI" id="CHEBI:59789"/>
        <dbReference type="ChEBI" id="CHEBI:74269"/>
        <dbReference type="ChEBI" id="CHEBI:74513"/>
        <dbReference type="EC" id="2.1.1.216"/>
    </reaction>
</comment>
<dbReference type="CDD" id="cd02440">
    <property type="entry name" value="AdoMet_MTases"/>
    <property type="match status" value="1"/>
</dbReference>
<dbReference type="Gene3D" id="3.30.56.70">
    <property type="entry name" value="N2,N2-dimethylguanosine tRNA methyltransferase, C-terminal domain"/>
    <property type="match status" value="1"/>
</dbReference>
<dbReference type="EMBL" id="JAXCGZ010011634">
    <property type="protein sequence ID" value="KAK7074375.1"/>
    <property type="molecule type" value="Genomic_DNA"/>
</dbReference>
<keyword evidence="4 10" id="KW-0949">S-adenosyl-L-methionine</keyword>
<keyword evidence="3 10" id="KW-0808">Transferase</keyword>
<dbReference type="FunFam" id="3.30.56.70:FF:000001">
    <property type="entry name" value="tRNA (guanine(26)-N(2))-dimethyltransferase"/>
    <property type="match status" value="1"/>
</dbReference>
<feature type="compositionally biased region" description="Basic and acidic residues" evidence="11">
    <location>
        <begin position="452"/>
        <end position="472"/>
    </location>
</feature>
<evidence type="ECO:0000256" key="11">
    <source>
        <dbReference type="SAM" id="MobiDB-lite"/>
    </source>
</evidence>
<keyword evidence="6 10" id="KW-0694">RNA-binding</keyword>
<organism evidence="12 13">
    <name type="scientific">Halocaridina rubra</name>
    <name type="common">Hawaiian red shrimp</name>
    <dbReference type="NCBI Taxonomy" id="373956"/>
    <lineage>
        <taxon>Eukaryota</taxon>
        <taxon>Metazoa</taxon>
        <taxon>Ecdysozoa</taxon>
        <taxon>Arthropoda</taxon>
        <taxon>Crustacea</taxon>
        <taxon>Multicrustacea</taxon>
        <taxon>Malacostraca</taxon>
        <taxon>Eumalacostraca</taxon>
        <taxon>Eucarida</taxon>
        <taxon>Decapoda</taxon>
        <taxon>Pleocyemata</taxon>
        <taxon>Caridea</taxon>
        <taxon>Atyoidea</taxon>
        <taxon>Atyidae</taxon>
        <taxon>Halocaridina</taxon>
    </lineage>
</organism>
<evidence type="ECO:0000256" key="2">
    <source>
        <dbReference type="ARBA" id="ARBA00022603"/>
    </source>
</evidence>
<dbReference type="GO" id="GO:0000049">
    <property type="term" value="F:tRNA binding"/>
    <property type="evidence" value="ECO:0007669"/>
    <property type="project" value="UniProtKB-UniRule"/>
</dbReference>
<dbReference type="Pfam" id="PF02005">
    <property type="entry name" value="TRM"/>
    <property type="match status" value="1"/>
</dbReference>
<feature type="compositionally biased region" description="Basic and acidic residues" evidence="11">
    <location>
        <begin position="539"/>
        <end position="555"/>
    </location>
</feature>